<dbReference type="AlphaFoldDB" id="A0A953JAS2"/>
<feature type="domain" description="Response regulatory" evidence="2">
    <location>
        <begin position="2"/>
        <end position="126"/>
    </location>
</feature>
<proteinExistence type="predicted"/>
<dbReference type="Pfam" id="PF00072">
    <property type="entry name" value="Response_reg"/>
    <property type="match status" value="1"/>
</dbReference>
<evidence type="ECO:0000259" key="2">
    <source>
        <dbReference type="PROSITE" id="PS50110"/>
    </source>
</evidence>
<gene>
    <name evidence="3" type="ORF">K8I29_08305</name>
</gene>
<dbReference type="InterPro" id="IPR052048">
    <property type="entry name" value="ST_Response_Regulator"/>
</dbReference>
<organism evidence="3 4">
    <name type="scientific">Candidatus Nitrobium versatile</name>
    <dbReference type="NCBI Taxonomy" id="2884831"/>
    <lineage>
        <taxon>Bacteria</taxon>
        <taxon>Pseudomonadati</taxon>
        <taxon>Nitrospirota</taxon>
        <taxon>Nitrospiria</taxon>
        <taxon>Nitrospirales</taxon>
        <taxon>Nitrospiraceae</taxon>
        <taxon>Candidatus Nitrobium</taxon>
    </lineage>
</organism>
<dbReference type="InterPro" id="IPR001789">
    <property type="entry name" value="Sig_transdc_resp-reg_receiver"/>
</dbReference>
<evidence type="ECO:0000313" key="3">
    <source>
        <dbReference type="EMBL" id="MBZ0156194.1"/>
    </source>
</evidence>
<dbReference type="PROSITE" id="PS50110">
    <property type="entry name" value="RESPONSE_REGULATORY"/>
    <property type="match status" value="1"/>
</dbReference>
<evidence type="ECO:0000313" key="4">
    <source>
        <dbReference type="Proteomes" id="UP000705867"/>
    </source>
</evidence>
<dbReference type="Gene3D" id="3.40.50.2300">
    <property type="match status" value="1"/>
</dbReference>
<dbReference type="PANTHER" id="PTHR43228">
    <property type="entry name" value="TWO-COMPONENT RESPONSE REGULATOR"/>
    <property type="match status" value="1"/>
</dbReference>
<reference evidence="3" key="2">
    <citation type="submission" date="2021-08" db="EMBL/GenBank/DDBJ databases">
        <authorList>
            <person name="Dalcin Martins P."/>
        </authorList>
    </citation>
    <scope>NUCLEOTIDE SEQUENCE</scope>
    <source>
        <strain evidence="3">MAG_39</strain>
    </source>
</reference>
<dbReference type="EMBL" id="JAIOIV010000070">
    <property type="protein sequence ID" value="MBZ0156194.1"/>
    <property type="molecule type" value="Genomic_DNA"/>
</dbReference>
<dbReference type="SMART" id="SM00448">
    <property type="entry name" value="REC"/>
    <property type="match status" value="1"/>
</dbReference>
<keyword evidence="1" id="KW-0597">Phosphoprotein</keyword>
<evidence type="ECO:0000256" key="1">
    <source>
        <dbReference type="PROSITE-ProRule" id="PRU00169"/>
    </source>
</evidence>
<dbReference type="PANTHER" id="PTHR43228:SF1">
    <property type="entry name" value="TWO-COMPONENT RESPONSE REGULATOR ARR22"/>
    <property type="match status" value="1"/>
</dbReference>
<reference evidence="3" key="1">
    <citation type="journal article" date="2021" name="bioRxiv">
        <title>Unraveling nitrogen, sulfur and carbon metabolic pathways and microbial community transcriptional responses to substrate deprivation and toxicity stresses in a bioreactor mimicking anoxic brackish coastal sediment conditions.</title>
        <authorList>
            <person name="Martins P.D."/>
            <person name="Echeveste M.J."/>
            <person name="Arshad A."/>
            <person name="Kurth J."/>
            <person name="Ouboter H."/>
            <person name="Jetten M.S.M."/>
            <person name="Welte C.U."/>
        </authorList>
    </citation>
    <scope>NUCLEOTIDE SEQUENCE</scope>
    <source>
        <strain evidence="3">MAG_39</strain>
    </source>
</reference>
<dbReference type="SUPFAM" id="SSF52172">
    <property type="entry name" value="CheY-like"/>
    <property type="match status" value="1"/>
</dbReference>
<name>A0A953JAS2_9BACT</name>
<comment type="caution">
    <text evidence="3">The sequence shown here is derived from an EMBL/GenBank/DDBJ whole genome shotgun (WGS) entry which is preliminary data.</text>
</comment>
<feature type="modified residue" description="4-aspartylphosphate" evidence="1">
    <location>
        <position position="55"/>
    </location>
</feature>
<protein>
    <submittedName>
        <fullName evidence="3">Response regulator</fullName>
    </submittedName>
</protein>
<accession>A0A953JAS2</accession>
<dbReference type="InterPro" id="IPR011006">
    <property type="entry name" value="CheY-like_superfamily"/>
</dbReference>
<sequence length="142" mass="16040">MRILIVEDEIASREKLRKILQDYGECCTVEGGWDAVIAFTDALQRGEPFSLITLDITMPDMDGKEIVRIIRERERHLPAGKRAKVVMATAHVDKDNLLGSVKAGCDDYIVKPFTRQIIEEKLRKLGLLKGTAAMANDTQRRE</sequence>
<dbReference type="GO" id="GO:0000160">
    <property type="term" value="P:phosphorelay signal transduction system"/>
    <property type="evidence" value="ECO:0007669"/>
    <property type="project" value="InterPro"/>
</dbReference>
<dbReference type="Proteomes" id="UP000705867">
    <property type="component" value="Unassembled WGS sequence"/>
</dbReference>
<dbReference type="CDD" id="cd17546">
    <property type="entry name" value="REC_hyHK_CKI1_RcsC-like"/>
    <property type="match status" value="1"/>
</dbReference>